<dbReference type="PANTHER" id="PTHR46136">
    <property type="entry name" value="TRANSCRIPTION FACTOR GTE8"/>
    <property type="match status" value="1"/>
</dbReference>
<dbReference type="PRINTS" id="PR00503">
    <property type="entry name" value="BROMODOMAIN"/>
</dbReference>
<dbReference type="Gene3D" id="1.20.920.10">
    <property type="entry name" value="Bromodomain-like"/>
    <property type="match status" value="1"/>
</dbReference>
<feature type="region of interest" description="Disordered" evidence="3">
    <location>
        <begin position="197"/>
        <end position="216"/>
    </location>
</feature>
<evidence type="ECO:0000256" key="2">
    <source>
        <dbReference type="PROSITE-ProRule" id="PRU00035"/>
    </source>
</evidence>
<reference evidence="5" key="1">
    <citation type="journal article" date="2012" name="Plant J.">
        <title>The genome of flax (Linum usitatissimum) assembled de novo from short shotgun sequence reads.</title>
        <authorList>
            <person name="Wang Z."/>
            <person name="Hobson N."/>
            <person name="Galindo L."/>
            <person name="Zhu S."/>
            <person name="Shi D."/>
            <person name="McDill J."/>
            <person name="Yang L."/>
            <person name="Hawkins S."/>
            <person name="Neutelings G."/>
            <person name="Datla R."/>
            <person name="Lambert G."/>
            <person name="Galbraith D.W."/>
            <person name="Grassa C.J."/>
            <person name="Geraldes A."/>
            <person name="Cronk Q.C."/>
            <person name="Cullis C."/>
            <person name="Dash P.K."/>
            <person name="Kumar P.A."/>
            <person name="Cloutier S."/>
            <person name="Sharpe A.G."/>
            <person name="Wong G.K."/>
            <person name="Wang J."/>
            <person name="Deyholos M.K."/>
        </authorList>
    </citation>
    <scope>NUCLEOTIDE SEQUENCE</scope>
</reference>
<evidence type="ECO:0000313" key="5">
    <source>
        <dbReference type="EMBL" id="AFN53717.1"/>
    </source>
</evidence>
<evidence type="ECO:0000256" key="3">
    <source>
        <dbReference type="SAM" id="MobiDB-lite"/>
    </source>
</evidence>
<dbReference type="AlphaFoldDB" id="I6Y9Q6"/>
<organism evidence="5">
    <name type="scientific">Linum usitatissimum</name>
    <name type="common">Flax</name>
    <name type="synonym">Linum humile</name>
    <dbReference type="NCBI Taxonomy" id="4006"/>
    <lineage>
        <taxon>Eukaryota</taxon>
        <taxon>Viridiplantae</taxon>
        <taxon>Streptophyta</taxon>
        <taxon>Embryophyta</taxon>
        <taxon>Tracheophyta</taxon>
        <taxon>Spermatophyta</taxon>
        <taxon>Magnoliopsida</taxon>
        <taxon>eudicotyledons</taxon>
        <taxon>Gunneridae</taxon>
        <taxon>Pentapetalae</taxon>
        <taxon>rosids</taxon>
        <taxon>fabids</taxon>
        <taxon>Malpighiales</taxon>
        <taxon>Linaceae</taxon>
        <taxon>Linum</taxon>
    </lineage>
</organism>
<dbReference type="InterPro" id="IPR036427">
    <property type="entry name" value="Bromodomain-like_sf"/>
</dbReference>
<dbReference type="InterPro" id="IPR001487">
    <property type="entry name" value="Bromodomain"/>
</dbReference>
<dbReference type="SMART" id="SM00297">
    <property type="entry name" value="BROMO"/>
    <property type="match status" value="1"/>
</dbReference>
<name>I6Y9Q6_LINUS</name>
<accession>I6Y9Q6</accession>
<feature type="domain" description="Bromo" evidence="4">
    <location>
        <begin position="17"/>
        <end position="89"/>
    </location>
</feature>
<dbReference type="SUPFAM" id="SSF47370">
    <property type="entry name" value="Bromodomain"/>
    <property type="match status" value="1"/>
</dbReference>
<evidence type="ECO:0000256" key="1">
    <source>
        <dbReference type="ARBA" id="ARBA00023117"/>
    </source>
</evidence>
<protein>
    <submittedName>
        <fullName evidence="5">Putative bromodomain-containing protein</fullName>
    </submittedName>
</protein>
<dbReference type="EMBL" id="JX174449">
    <property type="protein sequence ID" value="AFN53717.1"/>
    <property type="molecule type" value="Genomic_DNA"/>
</dbReference>
<evidence type="ECO:0000259" key="4">
    <source>
        <dbReference type="PROSITE" id="PS50014"/>
    </source>
</evidence>
<feature type="compositionally biased region" description="Basic and acidic residues" evidence="3">
    <location>
        <begin position="97"/>
        <end position="106"/>
    </location>
</feature>
<proteinExistence type="predicted"/>
<dbReference type="Pfam" id="PF00439">
    <property type="entry name" value="Bromodomain"/>
    <property type="match status" value="1"/>
</dbReference>
<feature type="region of interest" description="Disordered" evidence="3">
    <location>
        <begin position="97"/>
        <end position="118"/>
    </location>
</feature>
<keyword evidence="1 2" id="KW-0103">Bromodomain</keyword>
<dbReference type="InterPro" id="IPR052442">
    <property type="entry name" value="Env_Response_Regulator"/>
</dbReference>
<sequence>MDRTTSQQCSALLKVLLGHPYGWIFSKPVDPVELNIPDYFTIITNPMDLGTINSKLSKKKYFGAEDFAADVRLTFANAMLYNPPSNSVHTTALELVKERNHAETRPKSSKSSKEKRKRISLVAQAVEVKHAKAAESCAQNSLEDASGDGLPSRDHLQSTGVRRLGEKADLTKMQQEKERLQRIHNEVLWKARLGVRLGGKNPKAPAKRLASGKAMK</sequence>
<feature type="region of interest" description="Disordered" evidence="3">
    <location>
        <begin position="139"/>
        <end position="169"/>
    </location>
</feature>
<dbReference type="PANTHER" id="PTHR46136:SF19">
    <property type="entry name" value="TRANSCRIPTION FACTOR GTE12"/>
    <property type="match status" value="1"/>
</dbReference>
<feature type="compositionally biased region" description="Basic residues" evidence="3">
    <location>
        <begin position="107"/>
        <end position="118"/>
    </location>
</feature>
<dbReference type="PROSITE" id="PS50014">
    <property type="entry name" value="BROMODOMAIN_2"/>
    <property type="match status" value="1"/>
</dbReference>